<name>A0A4R5KKD8_9BACL</name>
<evidence type="ECO:0000256" key="3">
    <source>
        <dbReference type="ARBA" id="ARBA00023163"/>
    </source>
</evidence>
<dbReference type="SMART" id="SM00346">
    <property type="entry name" value="HTH_ICLR"/>
    <property type="match status" value="1"/>
</dbReference>
<dbReference type="InterPro" id="IPR050707">
    <property type="entry name" value="HTH_MetabolicPath_Reg"/>
</dbReference>
<dbReference type="OrthoDB" id="9791752at2"/>
<dbReference type="Proteomes" id="UP000295636">
    <property type="component" value="Unassembled WGS sequence"/>
</dbReference>
<dbReference type="InterPro" id="IPR036390">
    <property type="entry name" value="WH_DNA-bd_sf"/>
</dbReference>
<dbReference type="PANTHER" id="PTHR30136">
    <property type="entry name" value="HELIX-TURN-HELIX TRANSCRIPTIONAL REGULATOR, ICLR FAMILY"/>
    <property type="match status" value="1"/>
</dbReference>
<dbReference type="InterPro" id="IPR036388">
    <property type="entry name" value="WH-like_DNA-bd_sf"/>
</dbReference>
<keyword evidence="2" id="KW-0238">DNA-binding</keyword>
<dbReference type="Gene3D" id="3.30.450.40">
    <property type="match status" value="1"/>
</dbReference>
<dbReference type="GO" id="GO:0003700">
    <property type="term" value="F:DNA-binding transcription factor activity"/>
    <property type="evidence" value="ECO:0007669"/>
    <property type="project" value="TreeGrafter"/>
</dbReference>
<dbReference type="PANTHER" id="PTHR30136:SF24">
    <property type="entry name" value="HTH-TYPE TRANSCRIPTIONAL REPRESSOR ALLR"/>
    <property type="match status" value="1"/>
</dbReference>
<reference evidence="6 7" key="1">
    <citation type="submission" date="2019-03" db="EMBL/GenBank/DDBJ databases">
        <title>This is whole genome sequence of Paenibacillus sp MS74 strain.</title>
        <authorList>
            <person name="Trinh H.N."/>
        </authorList>
    </citation>
    <scope>NUCLEOTIDE SEQUENCE [LARGE SCALE GENOMIC DNA]</scope>
    <source>
        <strain evidence="6 7">MS74</strain>
    </source>
</reference>
<evidence type="ECO:0000313" key="6">
    <source>
        <dbReference type="EMBL" id="TDF94830.1"/>
    </source>
</evidence>
<evidence type="ECO:0000259" key="5">
    <source>
        <dbReference type="PROSITE" id="PS51078"/>
    </source>
</evidence>
<dbReference type="Pfam" id="PF01614">
    <property type="entry name" value="IclR_C"/>
    <property type="match status" value="1"/>
</dbReference>
<feature type="domain" description="IclR-ED" evidence="5">
    <location>
        <begin position="80"/>
        <end position="262"/>
    </location>
</feature>
<dbReference type="GO" id="GO:0045892">
    <property type="term" value="P:negative regulation of DNA-templated transcription"/>
    <property type="evidence" value="ECO:0007669"/>
    <property type="project" value="TreeGrafter"/>
</dbReference>
<organism evidence="6 7">
    <name type="scientific">Paenibacillus piri</name>
    <dbReference type="NCBI Taxonomy" id="2547395"/>
    <lineage>
        <taxon>Bacteria</taxon>
        <taxon>Bacillati</taxon>
        <taxon>Bacillota</taxon>
        <taxon>Bacilli</taxon>
        <taxon>Bacillales</taxon>
        <taxon>Paenibacillaceae</taxon>
        <taxon>Paenibacillus</taxon>
    </lineage>
</organism>
<dbReference type="InterPro" id="IPR011991">
    <property type="entry name" value="ArsR-like_HTH"/>
</dbReference>
<evidence type="ECO:0000259" key="4">
    <source>
        <dbReference type="PROSITE" id="PS51077"/>
    </source>
</evidence>
<accession>A0A4R5KKD8</accession>
<gene>
    <name evidence="6" type="ORF">E1757_23040</name>
</gene>
<dbReference type="CDD" id="cd00090">
    <property type="entry name" value="HTH_ARSR"/>
    <property type="match status" value="1"/>
</dbReference>
<dbReference type="EMBL" id="SMRT01000012">
    <property type="protein sequence ID" value="TDF94830.1"/>
    <property type="molecule type" value="Genomic_DNA"/>
</dbReference>
<dbReference type="GO" id="GO:0003677">
    <property type="term" value="F:DNA binding"/>
    <property type="evidence" value="ECO:0007669"/>
    <property type="project" value="UniProtKB-KW"/>
</dbReference>
<keyword evidence="1" id="KW-0805">Transcription regulation</keyword>
<dbReference type="SUPFAM" id="SSF55781">
    <property type="entry name" value="GAF domain-like"/>
    <property type="match status" value="1"/>
</dbReference>
<proteinExistence type="predicted"/>
<dbReference type="AlphaFoldDB" id="A0A4R5KKD8"/>
<comment type="caution">
    <text evidence="6">The sequence shown here is derived from an EMBL/GenBank/DDBJ whole genome shotgun (WGS) entry which is preliminary data.</text>
</comment>
<dbReference type="PROSITE" id="PS51077">
    <property type="entry name" value="HTH_ICLR"/>
    <property type="match status" value="1"/>
</dbReference>
<sequence length="265" mass="29648">MTESNLTKTNKRNNYAPTTIGKVLAVLECFSMHHPRLTAAEIGSQLGLTSSTLYRYLNAMENEGYIEREPGTSYYVIGLRVVEFAGIALGRLEVRRHGQIELDGLSERLKMNANLGVLYRGDTFHLCYSVQTEVDQLYTILGRRTPAHCTAMGKAMLAHIPRQEAHEIVDMYGFKTLSENSIATHEQLDSALDEVKRTGYAVDRGEGRSATWCVASPVREQGGKVVAAMSVSSSRERVELHIEQIAKDVSFFANRLSYRLGYYES</sequence>
<evidence type="ECO:0000256" key="2">
    <source>
        <dbReference type="ARBA" id="ARBA00023125"/>
    </source>
</evidence>
<dbReference type="PROSITE" id="PS51078">
    <property type="entry name" value="ICLR_ED"/>
    <property type="match status" value="1"/>
</dbReference>
<feature type="domain" description="HTH iclR-type" evidence="4">
    <location>
        <begin position="17"/>
        <end position="79"/>
    </location>
</feature>
<evidence type="ECO:0000313" key="7">
    <source>
        <dbReference type="Proteomes" id="UP000295636"/>
    </source>
</evidence>
<keyword evidence="7" id="KW-1185">Reference proteome</keyword>
<dbReference type="InterPro" id="IPR005471">
    <property type="entry name" value="Tscrpt_reg_IclR_N"/>
</dbReference>
<dbReference type="Gene3D" id="1.10.10.10">
    <property type="entry name" value="Winged helix-like DNA-binding domain superfamily/Winged helix DNA-binding domain"/>
    <property type="match status" value="1"/>
</dbReference>
<dbReference type="RefSeq" id="WP_133232515.1">
    <property type="nucleotide sequence ID" value="NZ_SMRT01000012.1"/>
</dbReference>
<keyword evidence="3" id="KW-0804">Transcription</keyword>
<evidence type="ECO:0000256" key="1">
    <source>
        <dbReference type="ARBA" id="ARBA00023015"/>
    </source>
</evidence>
<dbReference type="SUPFAM" id="SSF46785">
    <property type="entry name" value="Winged helix' DNA-binding domain"/>
    <property type="match status" value="1"/>
</dbReference>
<dbReference type="Pfam" id="PF09339">
    <property type="entry name" value="HTH_IclR"/>
    <property type="match status" value="1"/>
</dbReference>
<protein>
    <submittedName>
        <fullName evidence="6">IclR family transcriptional regulator</fullName>
    </submittedName>
</protein>
<dbReference type="InterPro" id="IPR029016">
    <property type="entry name" value="GAF-like_dom_sf"/>
</dbReference>
<dbReference type="InterPro" id="IPR014757">
    <property type="entry name" value="Tscrpt_reg_IclR_C"/>
</dbReference>